<name>A0A151HBI6_TOXGO</name>
<evidence type="ECO:0000313" key="2">
    <source>
        <dbReference type="Proteomes" id="UP000075225"/>
    </source>
</evidence>
<organism evidence="1 2">
    <name type="scientific">Toxoplasma gondii TgCatPRC2</name>
    <dbReference type="NCBI Taxonomy" id="1130821"/>
    <lineage>
        <taxon>Eukaryota</taxon>
        <taxon>Sar</taxon>
        <taxon>Alveolata</taxon>
        <taxon>Apicomplexa</taxon>
        <taxon>Conoidasida</taxon>
        <taxon>Coccidia</taxon>
        <taxon>Eucoccidiorida</taxon>
        <taxon>Eimeriorina</taxon>
        <taxon>Sarcocystidae</taxon>
        <taxon>Toxoplasma</taxon>
    </lineage>
</organism>
<dbReference type="EMBL" id="AHZP02001623">
    <property type="protein sequence ID" value="KYK66702.1"/>
    <property type="molecule type" value="Genomic_DNA"/>
</dbReference>
<proteinExistence type="predicted"/>
<sequence>MHFNVYVYFSQACDISVYMKGCFMKSCMQLSTAVCGVCVSRRAAQLPPKIAKKKLQLLPKMTKRPNGNLCCRFPEDSLDPSTSSLSGTENGFPKAFPVSPVAGGFLCVSFACSASPVALSFL</sequence>
<gene>
    <name evidence="1" type="ORF">TGPRC2_425410</name>
</gene>
<dbReference type="VEuPathDB" id="ToxoDB:TGPRC2_425410"/>
<evidence type="ECO:0000313" key="1">
    <source>
        <dbReference type="EMBL" id="KYK66702.1"/>
    </source>
</evidence>
<accession>A0A151HBI6</accession>
<dbReference type="Proteomes" id="UP000075225">
    <property type="component" value="Unassembled WGS sequence"/>
</dbReference>
<dbReference type="AlphaFoldDB" id="A0A151HBI6"/>
<protein>
    <submittedName>
        <fullName evidence="1">Uncharacterized protein</fullName>
    </submittedName>
</protein>
<reference evidence="2" key="1">
    <citation type="submission" date="2016-03" db="EMBL/GenBank/DDBJ databases">
        <authorList>
            <person name="Sibley D."/>
            <person name="Venepally P."/>
            <person name="Karamycheva S."/>
            <person name="Hadjithomas M."/>
            <person name="Khan A."/>
            <person name="Brunk B."/>
            <person name="Roos D."/>
            <person name="Caler E."/>
            <person name="Lorenzi H."/>
        </authorList>
    </citation>
    <scope>NUCLEOTIDE SEQUENCE [LARGE SCALE GENOMIC DNA]</scope>
    <source>
        <strain evidence="2">TgCatPRC2</strain>
    </source>
</reference>
<comment type="caution">
    <text evidence="1">The sequence shown here is derived from an EMBL/GenBank/DDBJ whole genome shotgun (WGS) entry which is preliminary data.</text>
</comment>